<dbReference type="RefSeq" id="WP_096687349.1">
    <property type="nucleotide sequence ID" value="NZ_AP014564.1"/>
</dbReference>
<keyword evidence="8" id="KW-0067">ATP-binding</keyword>
<keyword evidence="9" id="KW-0460">Magnesium</keyword>
<dbReference type="InterPro" id="IPR027417">
    <property type="entry name" value="P-loop_NTPase"/>
</dbReference>
<dbReference type="GO" id="GO:0005524">
    <property type="term" value="F:ATP binding"/>
    <property type="evidence" value="ECO:0007669"/>
    <property type="project" value="UniProtKB-KW"/>
</dbReference>
<evidence type="ECO:0000256" key="9">
    <source>
        <dbReference type="ARBA" id="ARBA00022842"/>
    </source>
</evidence>
<evidence type="ECO:0000256" key="6">
    <source>
        <dbReference type="ARBA" id="ARBA00022723"/>
    </source>
</evidence>
<reference evidence="11 12" key="1">
    <citation type="submission" date="2014-03" db="EMBL/GenBank/DDBJ databases">
        <title>complete genome sequence of Flavobacteriaceae bacterium JBKA-6.</title>
        <authorList>
            <person name="Takano T."/>
            <person name="Nakamura Y."/>
            <person name="Takuma S."/>
            <person name="Yasuike M."/>
            <person name="Matsuyama T."/>
            <person name="Sakai T."/>
            <person name="Fujiwara A."/>
            <person name="Kimoto K."/>
            <person name="Fukuda Y."/>
            <person name="Kondo H."/>
            <person name="Hirono I."/>
            <person name="Nakayasu C."/>
        </authorList>
    </citation>
    <scope>NUCLEOTIDE SEQUENCE [LARGE SCALE GENOMIC DNA]</scope>
    <source>
        <strain evidence="11 12">JBKA-6</strain>
    </source>
</reference>
<dbReference type="Gene3D" id="3.40.50.300">
    <property type="entry name" value="P-loop containing nucleotide triphosphate hydrolases"/>
    <property type="match status" value="1"/>
</dbReference>
<name>A0A1J1E0V8_9FLAO</name>
<comment type="subcellular location">
    <subcellularLocation>
        <location evidence="1">Cytoplasm</location>
    </subcellularLocation>
</comment>
<evidence type="ECO:0000256" key="3">
    <source>
        <dbReference type="ARBA" id="ARBA00019010"/>
    </source>
</evidence>
<dbReference type="PANTHER" id="PTHR33540">
    <property type="entry name" value="TRNA THREONYLCARBAMOYLADENOSINE BIOSYNTHESIS PROTEIN TSAE"/>
    <property type="match status" value="1"/>
</dbReference>
<protein>
    <recommendedName>
        <fullName evidence="3">tRNA threonylcarbamoyladenosine biosynthesis protein TsaE</fullName>
    </recommendedName>
    <alternativeName>
        <fullName evidence="10">t(6)A37 threonylcarbamoyladenosine biosynthesis protein TsaE</fullName>
    </alternativeName>
</protein>
<dbReference type="NCBIfam" id="TIGR00150">
    <property type="entry name" value="T6A_YjeE"/>
    <property type="match status" value="1"/>
</dbReference>
<evidence type="ECO:0000256" key="1">
    <source>
        <dbReference type="ARBA" id="ARBA00004496"/>
    </source>
</evidence>
<evidence type="ECO:0000313" key="11">
    <source>
        <dbReference type="EMBL" id="BAV94573.1"/>
    </source>
</evidence>
<sequence>MEYIAKNKEDLFAIAKDIITRKTSKIFCLNGEMGVGKTTLIKEILKVLGVEDNTSSPSFSIINEYLSALDSSPIYHLDFYRLNDKFEIYDTGCEEYFYSGYYCFIEWSDKFADIIPEGAVRINMKLSGYNRIIQCNY</sequence>
<comment type="similarity">
    <text evidence="2">Belongs to the TsaE family.</text>
</comment>
<dbReference type="Pfam" id="PF02367">
    <property type="entry name" value="TsaE"/>
    <property type="match status" value="1"/>
</dbReference>
<dbReference type="EMBL" id="AP014564">
    <property type="protein sequence ID" value="BAV94573.1"/>
    <property type="molecule type" value="Genomic_DNA"/>
</dbReference>
<evidence type="ECO:0000256" key="8">
    <source>
        <dbReference type="ARBA" id="ARBA00022840"/>
    </source>
</evidence>
<dbReference type="InterPro" id="IPR003442">
    <property type="entry name" value="T6A_TsaE"/>
</dbReference>
<evidence type="ECO:0000256" key="10">
    <source>
        <dbReference type="ARBA" id="ARBA00032441"/>
    </source>
</evidence>
<dbReference type="GO" id="GO:0005737">
    <property type="term" value="C:cytoplasm"/>
    <property type="evidence" value="ECO:0007669"/>
    <property type="project" value="UniProtKB-SubCell"/>
</dbReference>
<proteinExistence type="inferred from homology"/>
<organism evidence="11 12">
    <name type="scientific">Ichthyobacterium seriolicida</name>
    <dbReference type="NCBI Taxonomy" id="242600"/>
    <lineage>
        <taxon>Bacteria</taxon>
        <taxon>Pseudomonadati</taxon>
        <taxon>Bacteroidota</taxon>
        <taxon>Flavobacteriia</taxon>
        <taxon>Flavobacteriales</taxon>
        <taxon>Ichthyobacteriaceae</taxon>
        <taxon>Ichthyobacterium</taxon>
    </lineage>
</organism>
<accession>A0A1J1E0V8</accession>
<dbReference type="PANTHER" id="PTHR33540:SF2">
    <property type="entry name" value="TRNA THREONYLCARBAMOYLADENOSINE BIOSYNTHESIS PROTEIN TSAE"/>
    <property type="match status" value="1"/>
</dbReference>
<evidence type="ECO:0000256" key="4">
    <source>
        <dbReference type="ARBA" id="ARBA00022490"/>
    </source>
</evidence>
<gene>
    <name evidence="11" type="ORF">JBKA6_0560</name>
</gene>
<keyword evidence="4" id="KW-0963">Cytoplasm</keyword>
<keyword evidence="5" id="KW-0819">tRNA processing</keyword>
<evidence type="ECO:0000256" key="2">
    <source>
        <dbReference type="ARBA" id="ARBA00007599"/>
    </source>
</evidence>
<dbReference type="SUPFAM" id="SSF52540">
    <property type="entry name" value="P-loop containing nucleoside triphosphate hydrolases"/>
    <property type="match status" value="1"/>
</dbReference>
<dbReference type="GO" id="GO:0046872">
    <property type="term" value="F:metal ion binding"/>
    <property type="evidence" value="ECO:0007669"/>
    <property type="project" value="UniProtKB-KW"/>
</dbReference>
<evidence type="ECO:0000313" key="12">
    <source>
        <dbReference type="Proteomes" id="UP000243197"/>
    </source>
</evidence>
<evidence type="ECO:0000256" key="7">
    <source>
        <dbReference type="ARBA" id="ARBA00022741"/>
    </source>
</evidence>
<dbReference type="GO" id="GO:0002949">
    <property type="term" value="P:tRNA threonylcarbamoyladenosine modification"/>
    <property type="evidence" value="ECO:0007669"/>
    <property type="project" value="InterPro"/>
</dbReference>
<evidence type="ECO:0000256" key="5">
    <source>
        <dbReference type="ARBA" id="ARBA00022694"/>
    </source>
</evidence>
<dbReference type="KEGG" id="ise:JBKA6_0560"/>
<keyword evidence="6" id="KW-0479">Metal-binding</keyword>
<keyword evidence="12" id="KW-1185">Reference proteome</keyword>
<dbReference type="OrthoDB" id="9815896at2"/>
<keyword evidence="7" id="KW-0547">Nucleotide-binding</keyword>
<dbReference type="Proteomes" id="UP000243197">
    <property type="component" value="Chromosome"/>
</dbReference>
<dbReference type="AlphaFoldDB" id="A0A1J1E0V8"/>